<dbReference type="GO" id="GO:0051607">
    <property type="term" value="P:defense response to virus"/>
    <property type="evidence" value="ECO:0007669"/>
    <property type="project" value="UniProtKB-KW"/>
</dbReference>
<dbReference type="Pfam" id="PF00078">
    <property type="entry name" value="RVT_1"/>
    <property type="match status" value="1"/>
</dbReference>
<dbReference type="PANTHER" id="PTHR34047">
    <property type="entry name" value="NUCLEAR INTRON MATURASE 1, MITOCHONDRIAL-RELATED"/>
    <property type="match status" value="1"/>
</dbReference>
<gene>
    <name evidence="11" type="ORF">DWG24_20385</name>
</gene>
<evidence type="ECO:0000256" key="6">
    <source>
        <dbReference type="ARBA" id="ARBA00022918"/>
    </source>
</evidence>
<dbReference type="EC" id="2.7.7.49" evidence="1"/>
<evidence type="ECO:0000256" key="4">
    <source>
        <dbReference type="ARBA" id="ARBA00022723"/>
    </source>
</evidence>
<dbReference type="PANTHER" id="PTHR34047:SF7">
    <property type="entry name" value="RNA-DIRECTED DNA POLYMERASE"/>
    <property type="match status" value="1"/>
</dbReference>
<evidence type="ECO:0000313" key="12">
    <source>
        <dbReference type="Proteomes" id="UP000500801"/>
    </source>
</evidence>
<keyword evidence="5" id="KW-0460">Magnesium</keyword>
<dbReference type="Proteomes" id="UP000500801">
    <property type="component" value="Chromosome"/>
</dbReference>
<evidence type="ECO:0000256" key="7">
    <source>
        <dbReference type="ARBA" id="ARBA00023118"/>
    </source>
</evidence>
<dbReference type="InterPro" id="IPR051083">
    <property type="entry name" value="GrpII_Intron_Splice-Mob/Def"/>
</dbReference>
<dbReference type="GO" id="GO:0003723">
    <property type="term" value="F:RNA binding"/>
    <property type="evidence" value="ECO:0007669"/>
    <property type="project" value="InterPro"/>
</dbReference>
<name>A0AAE7D1F2_9GAMM</name>
<dbReference type="AlphaFoldDB" id="A0AAE7D1F2"/>
<dbReference type="EMBL" id="CP033622">
    <property type="protein sequence ID" value="QIZ52929.1"/>
    <property type="molecule type" value="Genomic_DNA"/>
</dbReference>
<evidence type="ECO:0000256" key="2">
    <source>
        <dbReference type="ARBA" id="ARBA00022679"/>
    </source>
</evidence>
<dbReference type="InterPro" id="IPR053543">
    <property type="entry name" value="Bacterial_RT"/>
</dbReference>
<accession>A0AAE7D1F2</accession>
<comment type="catalytic activity">
    <reaction evidence="9">
        <text>DNA(n) + a 2'-deoxyribonucleoside 5'-triphosphate = DNA(n+1) + diphosphate</text>
        <dbReference type="Rhea" id="RHEA:22508"/>
        <dbReference type="Rhea" id="RHEA-COMP:17339"/>
        <dbReference type="Rhea" id="RHEA-COMP:17340"/>
        <dbReference type="ChEBI" id="CHEBI:33019"/>
        <dbReference type="ChEBI" id="CHEBI:61560"/>
        <dbReference type="ChEBI" id="CHEBI:173112"/>
        <dbReference type="EC" id="2.7.7.49"/>
    </reaction>
</comment>
<keyword evidence="6 11" id="KW-0695">RNA-directed DNA polymerase</keyword>
<organism evidence="11 12">
    <name type="scientific">Dickeya zeae</name>
    <dbReference type="NCBI Taxonomy" id="204042"/>
    <lineage>
        <taxon>Bacteria</taxon>
        <taxon>Pseudomonadati</taxon>
        <taxon>Pseudomonadota</taxon>
        <taxon>Gammaproteobacteria</taxon>
        <taxon>Enterobacterales</taxon>
        <taxon>Pectobacteriaceae</taxon>
        <taxon>Dickeya</taxon>
    </lineage>
</organism>
<dbReference type="InterPro" id="IPR043502">
    <property type="entry name" value="DNA/RNA_pol_sf"/>
</dbReference>
<reference evidence="11 12" key="1">
    <citation type="submission" date="2018-11" db="EMBL/GenBank/DDBJ databases">
        <title>Complete genome sequence of Dickeya zeae strain CE1 infecting Canna edulis Ker-Gawl. in China.</title>
        <authorList>
            <person name="Zhang J."/>
            <person name="Lin B."/>
            <person name="Shen H."/>
            <person name="Jiang S."/>
            <person name="Pu X."/>
            <person name="Sun D."/>
        </authorList>
    </citation>
    <scope>NUCLEOTIDE SEQUENCE [LARGE SCALE GENOMIC DNA]</scope>
    <source>
        <strain evidence="11 12">CE1</strain>
    </source>
</reference>
<evidence type="ECO:0000256" key="3">
    <source>
        <dbReference type="ARBA" id="ARBA00022695"/>
    </source>
</evidence>
<feature type="domain" description="Reverse transcriptase" evidence="10">
    <location>
        <begin position="24"/>
        <end position="256"/>
    </location>
</feature>
<comment type="similarity">
    <text evidence="8">Belongs to the bacterial reverse transcriptase family.</text>
</comment>
<keyword evidence="4" id="KW-0479">Metal-binding</keyword>
<dbReference type="GO" id="GO:0003964">
    <property type="term" value="F:RNA-directed DNA polymerase activity"/>
    <property type="evidence" value="ECO:0007669"/>
    <property type="project" value="UniProtKB-KW"/>
</dbReference>
<dbReference type="NCBIfam" id="NF038237">
    <property type="entry name" value="retron_Ec67_fus"/>
    <property type="match status" value="1"/>
</dbReference>
<dbReference type="RefSeq" id="WP_168363835.1">
    <property type="nucleotide sequence ID" value="NZ_CP033622.1"/>
</dbReference>
<dbReference type="InterPro" id="IPR000123">
    <property type="entry name" value="Reverse_transcriptase_msDNA"/>
</dbReference>
<protein>
    <recommendedName>
        <fullName evidence="1">RNA-directed DNA polymerase</fullName>
        <ecNumber evidence="1">2.7.7.49</ecNumber>
    </recommendedName>
</protein>
<evidence type="ECO:0000256" key="8">
    <source>
        <dbReference type="ARBA" id="ARBA00034120"/>
    </source>
</evidence>
<evidence type="ECO:0000259" key="10">
    <source>
        <dbReference type="PROSITE" id="PS50878"/>
    </source>
</evidence>
<dbReference type="SUPFAM" id="SSF56672">
    <property type="entry name" value="DNA/RNA polymerases"/>
    <property type="match status" value="1"/>
</dbReference>
<evidence type="ECO:0000313" key="11">
    <source>
        <dbReference type="EMBL" id="QIZ52929.1"/>
    </source>
</evidence>
<sequence length="559" mass="64741">MSFLAKLKESQNISDIANLLGCSPKSLAYTIYKSQNNYITFKISKKNGGYRDIKAPAKKLKELQRRLAKGLQECIEEIHGKKNKKISSHGYTKGKSIFTNAYEHKNKNLVLNLDLEDFFDSINFGRVRGYFIHNKNFMLPEKTATIIAQIACHENSLPQGSPCSPVISNMVAQILDVKLSALAKKNKCFYTRYVDDLTISTNRNVFPIDIMELHDHNPIIGKSLINEIKRSGFMINDNKTRVQRKNSRQDVTGLIVNKKVNVKSEFKHLARAMANNFFKNNQAFMSLSGEKTPISLEKLNGMLSFIYQIRNRMDVQNANGQPRKAHDSFEKTYSDFLFYKNFAANSRTVVICEGETDNIYLNYAFKNLVSYYPELQNYGKGIKKRIDIHLFKQTKLLSRLLNITDGTGNNIKFLNTYQKRMSRFSSPPRKFPVILLLDNDSGSVSVEGVINREFMETREIFDGFIYVCENFYVAKTPLIFDMKETKIEDFFDTKTLSKKLGEKSFTTNNKFDKNLYFGKKKFAEIIVKQNHRDINFSRFKMIIDLFQNIIIDYRRRMDI</sequence>
<evidence type="ECO:0000256" key="5">
    <source>
        <dbReference type="ARBA" id="ARBA00022842"/>
    </source>
</evidence>
<dbReference type="PRINTS" id="PR00866">
    <property type="entry name" value="RNADNAPOLMS"/>
</dbReference>
<dbReference type="CDD" id="cd03487">
    <property type="entry name" value="RT_Bac_retron_II"/>
    <property type="match status" value="1"/>
</dbReference>
<keyword evidence="2" id="KW-0808">Transferase</keyword>
<dbReference type="PROSITE" id="PS50878">
    <property type="entry name" value="RT_POL"/>
    <property type="match status" value="1"/>
</dbReference>
<dbReference type="InterPro" id="IPR000477">
    <property type="entry name" value="RT_dom"/>
</dbReference>
<keyword evidence="3" id="KW-0548">Nucleotidyltransferase</keyword>
<evidence type="ECO:0000256" key="1">
    <source>
        <dbReference type="ARBA" id="ARBA00012493"/>
    </source>
</evidence>
<dbReference type="GO" id="GO:0046872">
    <property type="term" value="F:metal ion binding"/>
    <property type="evidence" value="ECO:0007669"/>
    <property type="project" value="UniProtKB-KW"/>
</dbReference>
<proteinExistence type="inferred from homology"/>
<evidence type="ECO:0000256" key="9">
    <source>
        <dbReference type="ARBA" id="ARBA00048173"/>
    </source>
</evidence>
<keyword evidence="7" id="KW-0051">Antiviral defense</keyword>